<dbReference type="InterPro" id="IPR000524">
    <property type="entry name" value="Tscrpt_reg_HTH_GntR"/>
</dbReference>
<comment type="caution">
    <text evidence="5">The sequence shown here is derived from an EMBL/GenBank/DDBJ whole genome shotgun (WGS) entry which is preliminary data.</text>
</comment>
<gene>
    <name evidence="5" type="ORF">GCM10009533_49720</name>
</gene>
<dbReference type="PANTHER" id="PTHR44846:SF17">
    <property type="entry name" value="GNTR-FAMILY TRANSCRIPTIONAL REGULATOR"/>
    <property type="match status" value="1"/>
</dbReference>
<dbReference type="Proteomes" id="UP001500729">
    <property type="component" value="Unassembled WGS sequence"/>
</dbReference>
<evidence type="ECO:0000256" key="1">
    <source>
        <dbReference type="ARBA" id="ARBA00023015"/>
    </source>
</evidence>
<dbReference type="InterPro" id="IPR036390">
    <property type="entry name" value="WH_DNA-bd_sf"/>
</dbReference>
<dbReference type="InterPro" id="IPR050679">
    <property type="entry name" value="Bact_HTH_transcr_reg"/>
</dbReference>
<dbReference type="Gene3D" id="1.10.10.10">
    <property type="entry name" value="Winged helix-like DNA-binding domain superfamily/Winged helix DNA-binding domain"/>
    <property type="match status" value="1"/>
</dbReference>
<dbReference type="InterPro" id="IPR036388">
    <property type="entry name" value="WH-like_DNA-bd_sf"/>
</dbReference>
<evidence type="ECO:0000256" key="2">
    <source>
        <dbReference type="ARBA" id="ARBA00023125"/>
    </source>
</evidence>
<keyword evidence="2" id="KW-0238">DNA-binding</keyword>
<evidence type="ECO:0000313" key="5">
    <source>
        <dbReference type="EMBL" id="GAA0544814.1"/>
    </source>
</evidence>
<protein>
    <submittedName>
        <fullName evidence="5">Winged helix-turn-helix domain-containing protein</fullName>
    </submittedName>
</protein>
<keyword evidence="1" id="KW-0805">Transcription regulation</keyword>
<reference evidence="5 6" key="1">
    <citation type="journal article" date="2019" name="Int. J. Syst. Evol. Microbiol.">
        <title>The Global Catalogue of Microorganisms (GCM) 10K type strain sequencing project: providing services to taxonomists for standard genome sequencing and annotation.</title>
        <authorList>
            <consortium name="The Broad Institute Genomics Platform"/>
            <consortium name="The Broad Institute Genome Sequencing Center for Infectious Disease"/>
            <person name="Wu L."/>
            <person name="Ma J."/>
        </authorList>
    </citation>
    <scope>NUCLEOTIDE SEQUENCE [LARGE SCALE GENOMIC DNA]</scope>
    <source>
        <strain evidence="5 6">JCM 10303</strain>
    </source>
</reference>
<evidence type="ECO:0000256" key="3">
    <source>
        <dbReference type="ARBA" id="ARBA00023163"/>
    </source>
</evidence>
<evidence type="ECO:0000313" key="6">
    <source>
        <dbReference type="Proteomes" id="UP001500729"/>
    </source>
</evidence>
<dbReference type="SUPFAM" id="SSF46785">
    <property type="entry name" value="Winged helix' DNA-binding domain"/>
    <property type="match status" value="1"/>
</dbReference>
<dbReference type="RefSeq" id="WP_009947403.1">
    <property type="nucleotide sequence ID" value="NZ_BAAAGS010000038.1"/>
</dbReference>
<dbReference type="EMBL" id="BAAAGS010000038">
    <property type="protein sequence ID" value="GAA0544814.1"/>
    <property type="molecule type" value="Genomic_DNA"/>
</dbReference>
<dbReference type="SMART" id="SM00345">
    <property type="entry name" value="HTH_GNTR"/>
    <property type="match status" value="1"/>
</dbReference>
<evidence type="ECO:0000259" key="4">
    <source>
        <dbReference type="PROSITE" id="PS50949"/>
    </source>
</evidence>
<proteinExistence type="predicted"/>
<dbReference type="Pfam" id="PF00392">
    <property type="entry name" value="GntR"/>
    <property type="match status" value="1"/>
</dbReference>
<name>A0ABN1DIX2_SACER</name>
<keyword evidence="6" id="KW-1185">Reference proteome</keyword>
<organism evidence="5 6">
    <name type="scientific">Saccharopolyspora erythraea</name>
    <name type="common">Streptomyces erythraeus</name>
    <dbReference type="NCBI Taxonomy" id="1836"/>
    <lineage>
        <taxon>Bacteria</taxon>
        <taxon>Bacillati</taxon>
        <taxon>Actinomycetota</taxon>
        <taxon>Actinomycetes</taxon>
        <taxon>Pseudonocardiales</taxon>
        <taxon>Pseudonocardiaceae</taxon>
        <taxon>Saccharopolyspora</taxon>
    </lineage>
</organism>
<feature type="domain" description="HTH gntR-type" evidence="4">
    <location>
        <begin position="10"/>
        <end position="78"/>
    </location>
</feature>
<keyword evidence="3" id="KW-0804">Transcription</keyword>
<sequence>MAKREVENSQAPYRQVADAIRASITNGTYGPGEKLPTGKDLADEYGVAINTARSALEILRQEGLIAVRHGQGSYVLSQPESGGADAENADVPSVAAVHQQLAEINRRLAAIEERLNELAR</sequence>
<dbReference type="PROSITE" id="PS50949">
    <property type="entry name" value="HTH_GNTR"/>
    <property type="match status" value="1"/>
</dbReference>
<accession>A0ABN1DIX2</accession>
<dbReference type="PANTHER" id="PTHR44846">
    <property type="entry name" value="MANNOSYL-D-GLYCERATE TRANSPORT/METABOLISM SYSTEM REPRESSOR MNGR-RELATED"/>
    <property type="match status" value="1"/>
</dbReference>
<dbReference type="CDD" id="cd07377">
    <property type="entry name" value="WHTH_GntR"/>
    <property type="match status" value="1"/>
</dbReference>